<dbReference type="RefSeq" id="WP_111269804.1">
    <property type="nucleotide sequence ID" value="NZ_QKWW01000023.1"/>
</dbReference>
<feature type="transmembrane region" description="Helical" evidence="1">
    <location>
        <begin position="223"/>
        <end position="244"/>
    </location>
</feature>
<comment type="caution">
    <text evidence="2">The sequence shown here is derived from an EMBL/GenBank/DDBJ whole genome shotgun (WGS) entry which is preliminary data.</text>
</comment>
<evidence type="ECO:0000313" key="2">
    <source>
        <dbReference type="EMBL" id="PZT56116.1"/>
    </source>
</evidence>
<dbReference type="Pfam" id="PF14158">
    <property type="entry name" value="YndJ"/>
    <property type="match status" value="1"/>
</dbReference>
<organism evidence="2 3">
    <name type="scientific">Paenibacillus silvae</name>
    <dbReference type="NCBI Taxonomy" id="1325358"/>
    <lineage>
        <taxon>Bacteria</taxon>
        <taxon>Bacillati</taxon>
        <taxon>Bacillota</taxon>
        <taxon>Bacilli</taxon>
        <taxon>Bacillales</taxon>
        <taxon>Paenibacillaceae</taxon>
        <taxon>Paenibacillus</taxon>
    </lineage>
</organism>
<feature type="transmembrane region" description="Helical" evidence="1">
    <location>
        <begin position="289"/>
        <end position="312"/>
    </location>
</feature>
<feature type="transmembrane region" description="Helical" evidence="1">
    <location>
        <begin position="40"/>
        <end position="56"/>
    </location>
</feature>
<feature type="transmembrane region" description="Helical" evidence="1">
    <location>
        <begin position="256"/>
        <end position="277"/>
    </location>
</feature>
<reference evidence="2 3" key="1">
    <citation type="submission" date="2018-06" db="EMBL/GenBank/DDBJ databases">
        <title>Isolation of heavy metals resistant Paenibacillus silvae NC2 from Gold-Copper mine in ZiJin, China.</title>
        <authorList>
            <person name="Xu J."/>
            <person name="Mazhar H.S."/>
            <person name="Rensing C."/>
        </authorList>
    </citation>
    <scope>NUCLEOTIDE SEQUENCE [LARGE SCALE GENOMIC DNA]</scope>
    <source>
        <strain evidence="2 3">NC2</strain>
    </source>
</reference>
<keyword evidence="1" id="KW-0472">Membrane</keyword>
<protein>
    <recommendedName>
        <fullName evidence="4">YndJ-like protein</fullName>
    </recommendedName>
</protein>
<feature type="transmembrane region" description="Helical" evidence="1">
    <location>
        <begin position="12"/>
        <end position="34"/>
    </location>
</feature>
<dbReference type="InterPro" id="IPR025450">
    <property type="entry name" value="YndJ-like"/>
</dbReference>
<evidence type="ECO:0008006" key="4">
    <source>
        <dbReference type="Google" id="ProtNLM"/>
    </source>
</evidence>
<name>A0A2W6PDH9_9BACL</name>
<feature type="transmembrane region" description="Helical" evidence="1">
    <location>
        <begin position="163"/>
        <end position="184"/>
    </location>
</feature>
<sequence>MNRSLKQQMKSLLVPVIPGGIMTILIFYLDYFPFKLVDKFILFAAFVIVPLVILLLKYDDKNKQQRTVYAAMKWLQFPAALLTLISVMSSTKWGLEGTAIPGMLSLGWLLFTLLLGIYGLTTMVMAKGKAAEIAIGAGLVYFFIGGIWFTLYQYQLDLFNASVATHALSSVHFHFSSAIIPIFIGALGRIMTKKSWYPWIVAIDIIGPLLIAIGMIFSKPIEYIGVTLFACNIVVYTTYLLSYLRRDPLHKKATFFLGLSCFAFYTVIVLSILYPLLKKIFSLTILDFIPIYGALHAFGFVLCGLIGWVYMVDSIQEKRIFKENRLIDTSL</sequence>
<proteinExistence type="predicted"/>
<gene>
    <name evidence="2" type="ORF">DN757_08315</name>
</gene>
<feature type="transmembrane region" description="Helical" evidence="1">
    <location>
        <begin position="100"/>
        <end position="121"/>
    </location>
</feature>
<evidence type="ECO:0000256" key="1">
    <source>
        <dbReference type="SAM" id="Phobius"/>
    </source>
</evidence>
<accession>A0A2W6PDH9</accession>
<evidence type="ECO:0000313" key="3">
    <source>
        <dbReference type="Proteomes" id="UP000249204"/>
    </source>
</evidence>
<dbReference type="EMBL" id="QKWW01000023">
    <property type="protein sequence ID" value="PZT56116.1"/>
    <property type="molecule type" value="Genomic_DNA"/>
</dbReference>
<feature type="transmembrane region" description="Helical" evidence="1">
    <location>
        <begin position="133"/>
        <end position="151"/>
    </location>
</feature>
<dbReference type="AlphaFoldDB" id="A0A2W6PDH9"/>
<dbReference type="Proteomes" id="UP000249204">
    <property type="component" value="Unassembled WGS sequence"/>
</dbReference>
<feature type="transmembrane region" description="Helical" evidence="1">
    <location>
        <begin position="68"/>
        <end position="88"/>
    </location>
</feature>
<keyword evidence="1" id="KW-0812">Transmembrane</keyword>
<keyword evidence="1" id="KW-1133">Transmembrane helix</keyword>
<feature type="transmembrane region" description="Helical" evidence="1">
    <location>
        <begin position="196"/>
        <end position="217"/>
    </location>
</feature>